<accession>A0A6G6GIT5</accession>
<dbReference type="KEGG" id="mgel:G5B37_02430"/>
<dbReference type="Gene3D" id="2.40.50.1020">
    <property type="entry name" value="LytTr DNA-binding domain"/>
    <property type="match status" value="1"/>
</dbReference>
<feature type="transmembrane region" description="Helical" evidence="1">
    <location>
        <begin position="87"/>
        <end position="108"/>
    </location>
</feature>
<protein>
    <submittedName>
        <fullName evidence="3">LytTR family transcriptional regulator</fullName>
    </submittedName>
</protein>
<dbReference type="SMART" id="SM00850">
    <property type="entry name" value="LytTR"/>
    <property type="match status" value="1"/>
</dbReference>
<dbReference type="Pfam" id="PF04397">
    <property type="entry name" value="LytTR"/>
    <property type="match status" value="1"/>
</dbReference>
<gene>
    <name evidence="3" type="ORF">G5B37_02430</name>
</gene>
<evidence type="ECO:0000259" key="2">
    <source>
        <dbReference type="PROSITE" id="PS50930"/>
    </source>
</evidence>
<organism evidence="3 4">
    <name type="scientific">Rasiella rasia</name>
    <dbReference type="NCBI Taxonomy" id="2744027"/>
    <lineage>
        <taxon>Bacteria</taxon>
        <taxon>Pseudomonadati</taxon>
        <taxon>Bacteroidota</taxon>
        <taxon>Flavobacteriia</taxon>
        <taxon>Flavobacteriales</taxon>
        <taxon>Flavobacteriaceae</taxon>
        <taxon>Rasiella</taxon>
    </lineage>
</organism>
<dbReference type="InterPro" id="IPR007492">
    <property type="entry name" value="LytTR_DNA-bd_dom"/>
</dbReference>
<proteinExistence type="predicted"/>
<feature type="transmembrane region" description="Helical" evidence="1">
    <location>
        <begin position="53"/>
        <end position="75"/>
    </location>
</feature>
<keyword evidence="1" id="KW-0812">Transmembrane</keyword>
<feature type="transmembrane region" description="Helical" evidence="1">
    <location>
        <begin position="12"/>
        <end position="33"/>
    </location>
</feature>
<dbReference type="GO" id="GO:0003677">
    <property type="term" value="F:DNA binding"/>
    <property type="evidence" value="ECO:0007669"/>
    <property type="project" value="InterPro"/>
</dbReference>
<dbReference type="Proteomes" id="UP000505306">
    <property type="component" value="Chromosome"/>
</dbReference>
<dbReference type="EMBL" id="CP049057">
    <property type="protein sequence ID" value="QIE58458.1"/>
    <property type="molecule type" value="Genomic_DNA"/>
</dbReference>
<evidence type="ECO:0000256" key="1">
    <source>
        <dbReference type="SAM" id="Phobius"/>
    </source>
</evidence>
<name>A0A6G6GIT5_9FLAO</name>
<dbReference type="PROSITE" id="PS50930">
    <property type="entry name" value="HTH_LYTTR"/>
    <property type="match status" value="1"/>
</dbReference>
<dbReference type="AlphaFoldDB" id="A0A6G6GIT5"/>
<feature type="transmembrane region" description="Helical" evidence="1">
    <location>
        <begin position="120"/>
        <end position="144"/>
    </location>
</feature>
<keyword evidence="4" id="KW-1185">Reference proteome</keyword>
<sequence length="265" mass="30320">MLKSKYPFDPLLKHHLLIALGLAIWIFLFLSLTEPLDTHEFEGWLEKLKYLPIYGVAGALAYIVVLPIQGFLYKLNKQSWSISSELLFFLGMTVFGLILSRSVYLYIIVPGANNPYTLQYFVTSIYAPAIATILPILAIGRWAFGRYFEKKLNDSKIEIEGEGTYEGLRVQLNDLICVKADDNYVEVLYIDNGLTKKQLIRNKLSRVETMVPSLLRTHRSYLINPYHFQQYKMESGKLSIILGSETVIPVSKTYTETVKKQFGNS</sequence>
<reference evidence="3 4" key="1">
    <citation type="submission" date="2020-02" db="EMBL/GenBank/DDBJ databases">
        <title>Complete genome sequence of Flavobacteriaceae bacterium.</title>
        <authorList>
            <person name="Kim S.-J."/>
            <person name="Kim Y.-S."/>
            <person name="Kim K.-H."/>
        </authorList>
    </citation>
    <scope>NUCLEOTIDE SEQUENCE [LARGE SCALE GENOMIC DNA]</scope>
    <source>
        <strain evidence="3 4">RR4-40</strain>
    </source>
</reference>
<keyword evidence="1" id="KW-1133">Transmembrane helix</keyword>
<dbReference type="RefSeq" id="WP_164678464.1">
    <property type="nucleotide sequence ID" value="NZ_CP049057.1"/>
</dbReference>
<feature type="domain" description="HTH LytTR-type" evidence="2">
    <location>
        <begin position="170"/>
        <end position="264"/>
    </location>
</feature>
<evidence type="ECO:0000313" key="4">
    <source>
        <dbReference type="Proteomes" id="UP000505306"/>
    </source>
</evidence>
<evidence type="ECO:0000313" key="3">
    <source>
        <dbReference type="EMBL" id="QIE58458.1"/>
    </source>
</evidence>
<keyword evidence="1" id="KW-0472">Membrane</keyword>